<dbReference type="AlphaFoldDB" id="A0A2H5EYR7"/>
<gene>
    <name evidence="1" type="ORF">CX676_09935</name>
</gene>
<sequence>MQIVYHMRVHGTDDDRMVKSLLMNRDWLHQNDTEVLTPNRLRGVLDESLAALQGGSATPAMEQIMLDAILESDHPERVICSIPGFIGAMSKVVAPEGLYPAAPARMAAMANLFPSSETEFFLALKNPVTLLQALYTLTPGRSYDQVMQGIDLSTLRWAPTVRRMVQSLQGRRLVLWRNEDGPLVWPEIVRLVAQMPIEAPLKEGLAPVYDLLSDAGRDSLAKAMAERDQLSIAARRDLCIAHLAQHALSGRVEEIVTLPGWTQEMVDEMTRQYHADIAEIAVLPGVEFLMP</sequence>
<evidence type="ECO:0000313" key="2">
    <source>
        <dbReference type="Proteomes" id="UP000234530"/>
    </source>
</evidence>
<dbReference type="OrthoDB" id="7816979at2"/>
<dbReference type="RefSeq" id="WP_101752477.1">
    <property type="nucleotide sequence ID" value="NZ_CP025430.1"/>
</dbReference>
<dbReference type="Proteomes" id="UP000234530">
    <property type="component" value="Chromosome"/>
</dbReference>
<protein>
    <submittedName>
        <fullName evidence="1">Uncharacterized protein</fullName>
    </submittedName>
</protein>
<proteinExistence type="predicted"/>
<dbReference type="KEGG" id="pzh:CX676_09935"/>
<dbReference type="EMBL" id="CP025430">
    <property type="protein sequence ID" value="AUH64440.1"/>
    <property type="molecule type" value="Genomic_DNA"/>
</dbReference>
<organism evidence="1 2">
    <name type="scientific">Paracoccus zhejiangensis</name>
    <dbReference type="NCBI Taxonomy" id="1077935"/>
    <lineage>
        <taxon>Bacteria</taxon>
        <taxon>Pseudomonadati</taxon>
        <taxon>Pseudomonadota</taxon>
        <taxon>Alphaproteobacteria</taxon>
        <taxon>Rhodobacterales</taxon>
        <taxon>Paracoccaceae</taxon>
        <taxon>Paracoccus</taxon>
    </lineage>
</organism>
<reference evidence="1 2" key="1">
    <citation type="journal article" date="2013" name="Antonie Van Leeuwenhoek">
        <title>Paracoccus zhejiangensis sp. nov., isolated from activated sludge in wastewater-treatment system.</title>
        <authorList>
            <person name="Wu Z.G."/>
            <person name="Zhang D.F."/>
            <person name="Liu Y.L."/>
            <person name="Wang F."/>
            <person name="Jiang X."/>
            <person name="Li C."/>
            <person name="Li S.P."/>
            <person name="Hong Q."/>
            <person name="Li W.J."/>
        </authorList>
    </citation>
    <scope>NUCLEOTIDE SEQUENCE [LARGE SCALE GENOMIC DNA]</scope>
    <source>
        <strain evidence="1 2">J6</strain>
    </source>
</reference>
<name>A0A2H5EYR7_9RHOB</name>
<keyword evidence="2" id="KW-1185">Reference proteome</keyword>
<evidence type="ECO:0000313" key="1">
    <source>
        <dbReference type="EMBL" id="AUH64440.1"/>
    </source>
</evidence>
<accession>A0A2H5EYR7</accession>